<feature type="region of interest" description="Disordered" evidence="1">
    <location>
        <begin position="96"/>
        <end position="121"/>
    </location>
</feature>
<dbReference type="Proteomes" id="UP001306508">
    <property type="component" value="Unassembled WGS sequence"/>
</dbReference>
<gene>
    <name evidence="3" type="ORF">RI543_000777</name>
</gene>
<reference evidence="4" key="1">
    <citation type="submission" date="2023-07" db="EMBL/GenBank/DDBJ databases">
        <title>A draft genome of Kazachstania heterogenica Y-27499.</title>
        <authorList>
            <person name="Donic C."/>
            <person name="Kralova J.S."/>
            <person name="Fidel L."/>
            <person name="Ben-Dor S."/>
            <person name="Jung S."/>
        </authorList>
    </citation>
    <scope>NUCLEOTIDE SEQUENCE [LARGE SCALE GENOMIC DNA]</scope>
    <source>
        <strain evidence="4">Y27499</strain>
    </source>
</reference>
<proteinExistence type="predicted"/>
<protein>
    <recommendedName>
        <fullName evidence="2">Pyridoxamine 5'-phosphate oxidase N-terminal domain-containing protein</fullName>
    </recommendedName>
</protein>
<dbReference type="GO" id="GO:0005634">
    <property type="term" value="C:nucleus"/>
    <property type="evidence" value="ECO:0007669"/>
    <property type="project" value="TreeGrafter"/>
</dbReference>
<dbReference type="InterPro" id="IPR011576">
    <property type="entry name" value="Pyridox_Oxase_N"/>
</dbReference>
<dbReference type="EMBL" id="JAWIZZ010000031">
    <property type="protein sequence ID" value="KAK5781595.1"/>
    <property type="molecule type" value="Genomic_DNA"/>
</dbReference>
<evidence type="ECO:0000313" key="4">
    <source>
        <dbReference type="Proteomes" id="UP001306508"/>
    </source>
</evidence>
<dbReference type="PANTHER" id="PTHR28040">
    <property type="entry name" value="PYRIDOXAMINE 5'-PHOSPHATE OXIDASE YLR456W HOMOLOG-RELATED"/>
    <property type="match status" value="1"/>
</dbReference>
<dbReference type="AlphaFoldDB" id="A0AAN7WJN9"/>
<accession>A0AAN7WJN9</accession>
<sequence length="205" mass="22902">MSCTKKFPDHLINLIKTSKYVHLATASKDCIPSVSLMNYTYIPADKTFQKDDNSDYIIFATFDNTEKYVNILANPVVSLLFHDWITANSLSAKKRTLSQVGTPKDVQGSDKPTSLTDSTPAHPSKLLNLLQQLNQDELNEMSATIKGHAIPIERSSEESNYYKNLLLKTNPDAEVFILGENTVIVKVKIESAKVTDSENNTSIYK</sequence>
<dbReference type="SUPFAM" id="SSF50475">
    <property type="entry name" value="FMN-binding split barrel"/>
    <property type="match status" value="1"/>
</dbReference>
<feature type="domain" description="Pyridoxamine 5'-phosphate oxidase N-terminal" evidence="2">
    <location>
        <begin position="11"/>
        <end position="89"/>
    </location>
</feature>
<evidence type="ECO:0000259" key="2">
    <source>
        <dbReference type="Pfam" id="PF01243"/>
    </source>
</evidence>
<feature type="compositionally biased region" description="Polar residues" evidence="1">
    <location>
        <begin position="110"/>
        <end position="121"/>
    </location>
</feature>
<dbReference type="PANTHER" id="PTHR28040:SF1">
    <property type="entry name" value="PYRIDOXAMINE 5'-PHOSPHATE OXIDASE YLR456W HOMOLOG-RELATED"/>
    <property type="match status" value="1"/>
</dbReference>
<dbReference type="InterPro" id="IPR052841">
    <property type="entry name" value="PMP_oxidase-like"/>
</dbReference>
<dbReference type="Gene3D" id="2.30.110.10">
    <property type="entry name" value="Electron Transport, Fmn-binding Protein, Chain A"/>
    <property type="match status" value="1"/>
</dbReference>
<keyword evidence="4" id="KW-1185">Reference proteome</keyword>
<evidence type="ECO:0000313" key="3">
    <source>
        <dbReference type="EMBL" id="KAK5781595.1"/>
    </source>
</evidence>
<dbReference type="GO" id="GO:0005737">
    <property type="term" value="C:cytoplasm"/>
    <property type="evidence" value="ECO:0007669"/>
    <property type="project" value="TreeGrafter"/>
</dbReference>
<name>A0AAN7WJN9_9SACH</name>
<comment type="caution">
    <text evidence="3">The sequence shown here is derived from an EMBL/GenBank/DDBJ whole genome shotgun (WGS) entry which is preliminary data.</text>
</comment>
<evidence type="ECO:0000256" key="1">
    <source>
        <dbReference type="SAM" id="MobiDB-lite"/>
    </source>
</evidence>
<dbReference type="InterPro" id="IPR012349">
    <property type="entry name" value="Split_barrel_FMN-bd"/>
</dbReference>
<dbReference type="Pfam" id="PF01243">
    <property type="entry name" value="PNPOx_N"/>
    <property type="match status" value="1"/>
</dbReference>
<organism evidence="3 4">
    <name type="scientific">Arxiozyma heterogenica</name>
    <dbReference type="NCBI Taxonomy" id="278026"/>
    <lineage>
        <taxon>Eukaryota</taxon>
        <taxon>Fungi</taxon>
        <taxon>Dikarya</taxon>
        <taxon>Ascomycota</taxon>
        <taxon>Saccharomycotina</taxon>
        <taxon>Saccharomycetes</taxon>
        <taxon>Saccharomycetales</taxon>
        <taxon>Saccharomycetaceae</taxon>
        <taxon>Arxiozyma</taxon>
    </lineage>
</organism>